<dbReference type="InterPro" id="IPR008011">
    <property type="entry name" value="Complex1_LYR_dom"/>
</dbReference>
<dbReference type="PANTHER" id="PTHR13166:SF7">
    <property type="entry name" value="LYR MOTIF-CONTAINING PROTEIN 4"/>
    <property type="match status" value="1"/>
</dbReference>
<sequence length="149" mass="17220">MSVVGTLKGDMPQQVRSLYRQLLRQGSQFAAYNFREYAKRRTRDAFREHQGEQDSRKVQELVQHGIKELQSLKRQTVISQFYQLDRLVVEGGISGKQTGNNQEILRQKEQGSMVMGINVYVSDTTKVQRRQRAPGVSRGTGEWALRLEY</sequence>
<dbReference type="GO" id="GO:0016226">
    <property type="term" value="P:iron-sulfur cluster assembly"/>
    <property type="evidence" value="ECO:0007669"/>
    <property type="project" value="InterPro"/>
</dbReference>
<dbReference type="OrthoDB" id="275715at2759"/>
<dbReference type="GO" id="GO:0005739">
    <property type="term" value="C:mitochondrion"/>
    <property type="evidence" value="ECO:0007669"/>
    <property type="project" value="TreeGrafter"/>
</dbReference>
<reference evidence="3" key="1">
    <citation type="journal article" date="2012" name="Mol. Plant Microbe Interact.">
        <title>A highly conserved effector in Fusarium oxysporum is required for full virulence on Arabidopsis.</title>
        <authorList>
            <person name="Thatcher L.F."/>
            <person name="Gardiner D.M."/>
            <person name="Kazan K."/>
            <person name="Manners J."/>
        </authorList>
    </citation>
    <scope>NUCLEOTIDE SEQUENCE [LARGE SCALE GENOMIC DNA]</scope>
    <source>
        <strain evidence="3">Fo5176</strain>
    </source>
</reference>
<proteinExistence type="inferred from homology"/>
<evidence type="ECO:0000313" key="3">
    <source>
        <dbReference type="EMBL" id="EGU76504.1"/>
    </source>
</evidence>
<gene>
    <name evidence="3" type="ORF">FOXB_12955</name>
</gene>
<evidence type="ECO:0000256" key="1">
    <source>
        <dbReference type="ARBA" id="ARBA00009508"/>
    </source>
</evidence>
<dbReference type="InterPro" id="IPR051522">
    <property type="entry name" value="ISC_assembly_LYR"/>
</dbReference>
<evidence type="ECO:0000259" key="2">
    <source>
        <dbReference type="Pfam" id="PF05347"/>
    </source>
</evidence>
<dbReference type="STRING" id="660025.F9G2S3"/>
<comment type="caution">
    <text evidence="3">The sequence shown here is derived from an EMBL/GenBank/DDBJ whole genome shotgun (WGS) entry which is preliminary data.</text>
</comment>
<dbReference type="InterPro" id="IPR045297">
    <property type="entry name" value="Complex1_LYR_LYRM4"/>
</dbReference>
<dbReference type="AlphaFoldDB" id="F9G2S3"/>
<dbReference type="CDD" id="cd20264">
    <property type="entry name" value="Complex1_LYR_LYRM4"/>
    <property type="match status" value="1"/>
</dbReference>
<feature type="domain" description="Complex 1 LYR protein" evidence="2">
    <location>
        <begin position="13"/>
        <end position="70"/>
    </location>
</feature>
<accession>F9G2S3</accession>
<dbReference type="PANTHER" id="PTHR13166">
    <property type="entry name" value="PROTEIN C6ORF149"/>
    <property type="match status" value="1"/>
</dbReference>
<protein>
    <recommendedName>
        <fullName evidence="2">Complex 1 LYR protein domain-containing protein</fullName>
    </recommendedName>
</protein>
<dbReference type="PaxDb" id="5507-FOXG_01197P0"/>
<dbReference type="Pfam" id="PF05347">
    <property type="entry name" value="Complex1_LYR"/>
    <property type="match status" value="1"/>
</dbReference>
<name>F9G2S3_FUSOF</name>
<comment type="similarity">
    <text evidence="1">Belongs to the complex I LYR family.</text>
</comment>
<dbReference type="GO" id="GO:1990221">
    <property type="term" value="C:L-cysteine desulfurase complex"/>
    <property type="evidence" value="ECO:0007669"/>
    <property type="project" value="TreeGrafter"/>
</dbReference>
<dbReference type="EMBL" id="AFQF01003270">
    <property type="protein sequence ID" value="EGU76504.1"/>
    <property type="molecule type" value="Genomic_DNA"/>
</dbReference>
<organism evidence="3">
    <name type="scientific">Fusarium oxysporum (strain Fo5176)</name>
    <name type="common">Fusarium vascular wilt</name>
    <dbReference type="NCBI Taxonomy" id="660025"/>
    <lineage>
        <taxon>Eukaryota</taxon>
        <taxon>Fungi</taxon>
        <taxon>Dikarya</taxon>
        <taxon>Ascomycota</taxon>
        <taxon>Pezizomycotina</taxon>
        <taxon>Sordariomycetes</taxon>
        <taxon>Hypocreomycetidae</taxon>
        <taxon>Hypocreales</taxon>
        <taxon>Nectriaceae</taxon>
        <taxon>Fusarium</taxon>
        <taxon>Fusarium oxysporum species complex</taxon>
    </lineage>
</organism>